<evidence type="ECO:0000313" key="5">
    <source>
        <dbReference type="Proteomes" id="UP000275385"/>
    </source>
</evidence>
<evidence type="ECO:0000313" key="4">
    <source>
        <dbReference type="EMBL" id="RKU43413.1"/>
    </source>
</evidence>
<feature type="compositionally biased region" description="Low complexity" evidence="2">
    <location>
        <begin position="238"/>
        <end position="260"/>
    </location>
</feature>
<sequence length="697" mass="76532">MYTHKLDNDFKSTHDDMRPSSPSEQLHVMSERSSGRSSLESPGPGGMNNVYSHWQSRDPRNSSSQSLAPTVGDDNGRRTLLVLYLHGFMGNDSSFRSFPAHVHSYLKEALEETHVVHTKIYPRYKTYKSIDVARDNFSKWLEPHESNTTDIVLVGHSMGGLLAADVVLMPGSHGNKFKHRILGTISLDSPFLGLHPGIIVSGIASLFRPADKPPAEDSFPSSPQPLSPNASEVVSPGLSQQSSFSQSSLLPGDTGTTTPTWVSHAGAGPSDPYFNPPFVNDVQFKDRGFLNNVFHFTKKHMDENLVSAAKNHIMAHLEFGSCLADYPGLNQRYNRIRQLEDVDVWKGRENPGYIEPTRVRFVNYFTISTGRVTKPKSPGLSPGREASGSSATASSATQASQQDVSNTKSGPLTPRISIEDPDGGQPKILELSSPILEESSDQPPAYSLEHPSTTITPSPTDKTADPPPAAPSDGDSSTPNQATDPYAQLNLPAIPEAPSPPTPLDLSQYPDPAIRKQAEKEYKSALKTYDQAIKSRDKVLSERTKLIEKSRSKAEKDAAKEASKLAKETAKKQAQAAKDQQKKAKDEAKRLAKQTSDREKQAAKDQAEKKKKERKFCMLPRKTNGERDSAWAEVYMEGVDEVGAHCGLFFPGPHYEKLVGDVGGRIVAWVHEDATRRTIDEMEAGVEAIRMVDLELD</sequence>
<gene>
    <name evidence="4" type="ORF">DL546_004073</name>
</gene>
<dbReference type="PANTHER" id="PTHR47842:SF3">
    <property type="entry name" value="DUF676 DOMAIN-CONTAINING PROTEIN"/>
    <property type="match status" value="1"/>
</dbReference>
<dbReference type="EMBL" id="QVQW01000043">
    <property type="protein sequence ID" value="RKU43413.1"/>
    <property type="molecule type" value="Genomic_DNA"/>
</dbReference>
<dbReference type="PANTHER" id="PTHR47842">
    <property type="entry name" value="EXPRESSED PROTEIN"/>
    <property type="match status" value="1"/>
</dbReference>
<feature type="compositionally biased region" description="Basic and acidic residues" evidence="2">
    <location>
        <begin position="1"/>
        <end position="18"/>
    </location>
</feature>
<name>A0A420Y6C0_9PEZI</name>
<accession>A0A420Y6C0</accession>
<feature type="region of interest" description="Disordered" evidence="2">
    <location>
        <begin position="372"/>
        <end position="519"/>
    </location>
</feature>
<organism evidence="4 5">
    <name type="scientific">Coniochaeta pulveracea</name>
    <dbReference type="NCBI Taxonomy" id="177199"/>
    <lineage>
        <taxon>Eukaryota</taxon>
        <taxon>Fungi</taxon>
        <taxon>Dikarya</taxon>
        <taxon>Ascomycota</taxon>
        <taxon>Pezizomycotina</taxon>
        <taxon>Sordariomycetes</taxon>
        <taxon>Sordariomycetidae</taxon>
        <taxon>Coniochaetales</taxon>
        <taxon>Coniochaetaceae</taxon>
        <taxon>Coniochaeta</taxon>
    </lineage>
</organism>
<dbReference type="OrthoDB" id="3248508at2759"/>
<dbReference type="SUPFAM" id="SSF53474">
    <property type="entry name" value="alpha/beta-Hydrolases"/>
    <property type="match status" value="1"/>
</dbReference>
<reference evidence="4 5" key="1">
    <citation type="submission" date="2018-08" db="EMBL/GenBank/DDBJ databases">
        <title>Draft genome of the lignicolous fungus Coniochaeta pulveracea.</title>
        <authorList>
            <person name="Borstlap C.J."/>
            <person name="De Witt R.N."/>
            <person name="Botha A."/>
            <person name="Volschenk H."/>
        </authorList>
    </citation>
    <scope>NUCLEOTIDE SEQUENCE [LARGE SCALE GENOMIC DNA]</scope>
    <source>
        <strain evidence="4 5">CAB683</strain>
    </source>
</reference>
<feature type="compositionally biased region" description="Low complexity" evidence="2">
    <location>
        <begin position="386"/>
        <end position="402"/>
    </location>
</feature>
<comment type="caution">
    <text evidence="4">The sequence shown here is derived from an EMBL/GenBank/DDBJ whole genome shotgun (WGS) entry which is preliminary data.</text>
</comment>
<proteinExistence type="inferred from homology"/>
<dbReference type="CDD" id="cd06503">
    <property type="entry name" value="ATP-synt_Fo_b"/>
    <property type="match status" value="1"/>
</dbReference>
<dbReference type="InterPro" id="IPR029058">
    <property type="entry name" value="AB_hydrolase_fold"/>
</dbReference>
<dbReference type="Pfam" id="PF05057">
    <property type="entry name" value="DUF676"/>
    <property type="match status" value="1"/>
</dbReference>
<dbReference type="STRING" id="177199.A0A420Y6C0"/>
<evidence type="ECO:0000259" key="3">
    <source>
        <dbReference type="Pfam" id="PF05057"/>
    </source>
</evidence>
<feature type="compositionally biased region" description="Basic and acidic residues" evidence="2">
    <location>
        <begin position="579"/>
        <end position="610"/>
    </location>
</feature>
<dbReference type="AlphaFoldDB" id="A0A420Y6C0"/>
<dbReference type="Gene3D" id="3.40.50.1820">
    <property type="entry name" value="alpha/beta hydrolase"/>
    <property type="match status" value="1"/>
</dbReference>
<feature type="compositionally biased region" description="Low complexity" evidence="2">
    <location>
        <begin position="428"/>
        <end position="437"/>
    </location>
</feature>
<feature type="compositionally biased region" description="Basic and acidic residues" evidence="2">
    <location>
        <begin position="536"/>
        <end position="571"/>
    </location>
</feature>
<feature type="region of interest" description="Disordered" evidence="2">
    <location>
        <begin position="211"/>
        <end position="264"/>
    </location>
</feature>
<feature type="region of interest" description="Disordered" evidence="2">
    <location>
        <begin position="1"/>
        <end position="72"/>
    </location>
</feature>
<evidence type="ECO:0000256" key="1">
    <source>
        <dbReference type="ARBA" id="ARBA00007920"/>
    </source>
</evidence>
<dbReference type="Proteomes" id="UP000275385">
    <property type="component" value="Unassembled WGS sequence"/>
</dbReference>
<feature type="domain" description="DUF676" evidence="3">
    <location>
        <begin position="81"/>
        <end position="194"/>
    </location>
</feature>
<protein>
    <recommendedName>
        <fullName evidence="3">DUF676 domain-containing protein</fullName>
    </recommendedName>
</protein>
<evidence type="ECO:0000256" key="2">
    <source>
        <dbReference type="SAM" id="MobiDB-lite"/>
    </source>
</evidence>
<feature type="region of interest" description="Disordered" evidence="2">
    <location>
        <begin position="536"/>
        <end position="619"/>
    </location>
</feature>
<comment type="similarity">
    <text evidence="1">Belongs to the putative lipase ROG1 family.</text>
</comment>
<dbReference type="InterPro" id="IPR007751">
    <property type="entry name" value="DUF676_lipase-like"/>
</dbReference>
<keyword evidence="5" id="KW-1185">Reference proteome</keyword>